<evidence type="ECO:0000256" key="6">
    <source>
        <dbReference type="SAM" id="MobiDB-lite"/>
    </source>
</evidence>
<dbReference type="Pfam" id="PF05890">
    <property type="entry name" value="Ebp2"/>
    <property type="match status" value="1"/>
</dbReference>
<evidence type="ECO:0000256" key="4">
    <source>
        <dbReference type="ARBA" id="ARBA00023054"/>
    </source>
</evidence>
<keyword evidence="3" id="KW-0690">Ribosome biogenesis</keyword>
<comment type="subcellular location">
    <subcellularLocation>
        <location evidence="1">Nucleus</location>
        <location evidence="1">Nucleolus</location>
    </subcellularLocation>
</comment>
<dbReference type="PANTHER" id="PTHR13028">
    <property type="entry name" value="RRNA PROCESSING PROTEIN EBNA1-BINDING PROTEIN-RELATED"/>
    <property type="match status" value="1"/>
</dbReference>
<feature type="region of interest" description="Disordered" evidence="6">
    <location>
        <begin position="1"/>
        <end position="143"/>
    </location>
</feature>
<proteinExistence type="inferred from homology"/>
<evidence type="ECO:0000313" key="8">
    <source>
        <dbReference type="Proteomes" id="UP000503462"/>
    </source>
</evidence>
<evidence type="ECO:0000256" key="3">
    <source>
        <dbReference type="ARBA" id="ARBA00022517"/>
    </source>
</evidence>
<dbReference type="AlphaFoldDB" id="A0A6H0XKZ1"/>
<protein>
    <submittedName>
        <fullName evidence="7">Uncharacterized protein</fullName>
    </submittedName>
</protein>
<dbReference type="GO" id="GO:0042273">
    <property type="term" value="P:ribosomal large subunit biogenesis"/>
    <property type="evidence" value="ECO:0007669"/>
    <property type="project" value="TreeGrafter"/>
</dbReference>
<feature type="compositionally biased region" description="Acidic residues" evidence="6">
    <location>
        <begin position="93"/>
        <end position="127"/>
    </location>
</feature>
<sequence>MAKGGKLKAGLDQIKGVDHKLERQKKLQKEAAKKKRRSNGSEQVASMPLQAIAGQEEVEEAQALSTESNKAKTEDAADRAEAREQVKGAVDGWEADEEDEQEDGDGLDGVEIGQLEDESESDSEDEDTLYRGNANADDEDDIPISDIESLASEDKGDIIPHQKLTINNTAALQRSLKAFALPSTLPFSSVQSITSAEPVVIADIDDDLNRELAFYKQSLDAVKEARSQLKKEGVPFSRPTDFFAEMVKSEEQMGKVKQKLVDEAARKKASSDARRQRDLKKFGKAVQVAKLQERDKAKRDTMDKINALKRKRQGAELNATEDDMFDVALEDAAETEKADKADRRAKRNADGPNRKRQKKDEKFGFGGKKRFAKSNDAKSTSDMRGYSVTKMKGRGGKQRPGKSRRART</sequence>
<accession>A0A6H0XKZ1</accession>
<dbReference type="GO" id="GO:0006364">
    <property type="term" value="P:rRNA processing"/>
    <property type="evidence" value="ECO:0007669"/>
    <property type="project" value="TreeGrafter"/>
</dbReference>
<name>A0A6H0XKZ1_9PEZI</name>
<reference evidence="7 8" key="1">
    <citation type="journal article" date="2016" name="Sci. Rep.">
        <title>Peltaster fructicola genome reveals evolution from an invasive phytopathogen to an ectophytic parasite.</title>
        <authorList>
            <person name="Xu C."/>
            <person name="Chen H."/>
            <person name="Gleason M.L."/>
            <person name="Xu J.R."/>
            <person name="Liu H."/>
            <person name="Zhang R."/>
            <person name="Sun G."/>
        </authorList>
    </citation>
    <scope>NUCLEOTIDE SEQUENCE [LARGE SCALE GENOMIC DNA]</scope>
    <source>
        <strain evidence="7 8">LNHT1506</strain>
    </source>
</reference>
<gene>
    <name evidence="7" type="ORF">AMS68_000818</name>
</gene>
<evidence type="ECO:0000256" key="2">
    <source>
        <dbReference type="ARBA" id="ARBA00007336"/>
    </source>
</evidence>
<dbReference type="EMBL" id="CP051139">
    <property type="protein sequence ID" value="QIW95300.1"/>
    <property type="molecule type" value="Genomic_DNA"/>
</dbReference>
<dbReference type="GO" id="GO:0005730">
    <property type="term" value="C:nucleolus"/>
    <property type="evidence" value="ECO:0007669"/>
    <property type="project" value="UniProtKB-SubCell"/>
</dbReference>
<dbReference type="GO" id="GO:0030687">
    <property type="term" value="C:preribosome, large subunit precursor"/>
    <property type="evidence" value="ECO:0007669"/>
    <property type="project" value="TreeGrafter"/>
</dbReference>
<evidence type="ECO:0000313" key="7">
    <source>
        <dbReference type="EMBL" id="QIW95300.1"/>
    </source>
</evidence>
<keyword evidence="4" id="KW-0175">Coiled coil</keyword>
<evidence type="ECO:0000256" key="5">
    <source>
        <dbReference type="ARBA" id="ARBA00023242"/>
    </source>
</evidence>
<feature type="compositionally biased region" description="Basic and acidic residues" evidence="6">
    <location>
        <begin position="334"/>
        <end position="363"/>
    </location>
</feature>
<feature type="compositionally biased region" description="Basic residues" evidence="6">
    <location>
        <begin position="391"/>
        <end position="408"/>
    </location>
</feature>
<dbReference type="Proteomes" id="UP000503462">
    <property type="component" value="Chromosome 1"/>
</dbReference>
<dbReference type="GO" id="GO:0034399">
    <property type="term" value="C:nuclear periphery"/>
    <property type="evidence" value="ECO:0007669"/>
    <property type="project" value="TreeGrafter"/>
</dbReference>
<feature type="region of interest" description="Disordered" evidence="6">
    <location>
        <begin position="334"/>
        <end position="408"/>
    </location>
</feature>
<evidence type="ECO:0000256" key="1">
    <source>
        <dbReference type="ARBA" id="ARBA00004604"/>
    </source>
</evidence>
<feature type="compositionally biased region" description="Basic and acidic residues" evidence="6">
    <location>
        <begin position="15"/>
        <end position="31"/>
    </location>
</feature>
<comment type="similarity">
    <text evidence="2">Belongs to the EBP2 family.</text>
</comment>
<feature type="compositionally biased region" description="Basic and acidic residues" evidence="6">
    <location>
        <begin position="69"/>
        <end position="86"/>
    </location>
</feature>
<organism evidence="7 8">
    <name type="scientific">Peltaster fructicola</name>
    <dbReference type="NCBI Taxonomy" id="286661"/>
    <lineage>
        <taxon>Eukaryota</taxon>
        <taxon>Fungi</taxon>
        <taxon>Dikarya</taxon>
        <taxon>Ascomycota</taxon>
        <taxon>Pezizomycotina</taxon>
        <taxon>Dothideomycetes</taxon>
        <taxon>Dothideomycetes incertae sedis</taxon>
        <taxon>Peltaster</taxon>
    </lineage>
</organism>
<dbReference type="InterPro" id="IPR008610">
    <property type="entry name" value="Ebp2"/>
</dbReference>
<dbReference type="PANTHER" id="PTHR13028:SF0">
    <property type="entry name" value="RRNA-PROCESSING PROTEIN EBP2-RELATED"/>
    <property type="match status" value="1"/>
</dbReference>
<keyword evidence="8" id="KW-1185">Reference proteome</keyword>
<keyword evidence="5" id="KW-0539">Nucleus</keyword>
<dbReference type="OrthoDB" id="443772at2759"/>